<dbReference type="Proteomes" id="UP001320831">
    <property type="component" value="Unassembled WGS sequence"/>
</dbReference>
<dbReference type="EMBL" id="JAOCZP010000003">
    <property type="protein sequence ID" value="MCT7376060.1"/>
    <property type="molecule type" value="Genomic_DNA"/>
</dbReference>
<dbReference type="RefSeq" id="WP_260903512.1">
    <property type="nucleotide sequence ID" value="NZ_JAOCZP010000003.1"/>
</dbReference>
<keyword evidence="3" id="KW-1185">Reference proteome</keyword>
<evidence type="ECO:0000259" key="1">
    <source>
        <dbReference type="Pfam" id="PF09356"/>
    </source>
</evidence>
<evidence type="ECO:0000313" key="2">
    <source>
        <dbReference type="EMBL" id="MCT7376060.1"/>
    </source>
</evidence>
<feature type="domain" description="Bacteriophage phiJL001 Gp84 C-terminal" evidence="1">
    <location>
        <begin position="193"/>
        <end position="275"/>
    </location>
</feature>
<dbReference type="InterPro" id="IPR011928">
    <property type="entry name" value="Phage_phiJL001_Gp84"/>
</dbReference>
<comment type="caution">
    <text evidence="2">The sequence shown here is derived from an EMBL/GenBank/DDBJ whole genome shotgun (WGS) entry which is preliminary data.</text>
</comment>
<dbReference type="NCBIfam" id="TIGR02218">
    <property type="entry name" value="phg_TIGR02218"/>
    <property type="match status" value="1"/>
</dbReference>
<gene>
    <name evidence="2" type="ORF">N5A92_13560</name>
</gene>
<name>A0ABT2LNB5_9HYPH</name>
<accession>A0ABT2LNB5</accession>
<dbReference type="InterPro" id="IPR018964">
    <property type="entry name" value="Phage_phiJL001_Gp84_C"/>
</dbReference>
<dbReference type="Pfam" id="PF09931">
    <property type="entry name" value="Phage_phiJL001_Gp84_N"/>
    <property type="match status" value="1"/>
</dbReference>
<sequence length="294" mass="31297">MHVPAALAAHLEGEVTSLCHCWRLTRGDGMVMGFTDHDQEVFCDGTTFTPETGLSASEARRSLGLVVDTVDVEGALSALDIEEADILAGVYDGATVETLLVNWQDAGQFARLRRAVIGQIARRDGRFVAELESPERALDQTNGRTLRRGCDAELGDERCGVDLEAGGFKGNGVLDAVKGNSIVVSGLDTFETGWFTNGIVTWASGASAGRRERVAAHRKGVDGVVLDLWRDTAATVAPGDALTVVAGCDKRFSTCKAKFANSANFRGFPHLPGDDAAYGYVTEEQTFDGGPLVE</sequence>
<evidence type="ECO:0000313" key="3">
    <source>
        <dbReference type="Proteomes" id="UP001320831"/>
    </source>
</evidence>
<dbReference type="Pfam" id="PF09356">
    <property type="entry name" value="Phage_BR0599"/>
    <property type="match status" value="1"/>
</dbReference>
<proteinExistence type="predicted"/>
<protein>
    <submittedName>
        <fullName evidence="2">DUF2163 domain-containing protein</fullName>
    </submittedName>
</protein>
<organism evidence="2 3">
    <name type="scientific">Chelativorans salis</name>
    <dbReference type="NCBI Taxonomy" id="2978478"/>
    <lineage>
        <taxon>Bacteria</taxon>
        <taxon>Pseudomonadati</taxon>
        <taxon>Pseudomonadota</taxon>
        <taxon>Alphaproteobacteria</taxon>
        <taxon>Hyphomicrobiales</taxon>
        <taxon>Phyllobacteriaceae</taxon>
        <taxon>Chelativorans</taxon>
    </lineage>
</organism>
<reference evidence="2 3" key="1">
    <citation type="submission" date="2022-09" db="EMBL/GenBank/DDBJ databases">
        <title>Chelativorans salina sp. nov., a novel slightly halophilic bacterium isolated from a saline lake sediment enrichment.</title>
        <authorList>
            <person name="Gao L."/>
            <person name="Fang B.-Z."/>
            <person name="Li W.-J."/>
        </authorList>
    </citation>
    <scope>NUCLEOTIDE SEQUENCE [LARGE SCALE GENOMIC DNA]</scope>
    <source>
        <strain evidence="2 3">EGI FJ00035</strain>
    </source>
</reference>